<accession>L8GJC0</accession>
<evidence type="ECO:0000313" key="2">
    <source>
        <dbReference type="Proteomes" id="UP000011083"/>
    </source>
</evidence>
<evidence type="ECO:0000313" key="1">
    <source>
        <dbReference type="EMBL" id="ELR13145.1"/>
    </source>
</evidence>
<reference evidence="1 2" key="1">
    <citation type="journal article" date="2013" name="Genome Biol.">
        <title>Genome of Acanthamoeba castellanii highlights extensive lateral gene transfer and early evolution of tyrosine kinase signaling.</title>
        <authorList>
            <person name="Clarke M."/>
            <person name="Lohan A.J."/>
            <person name="Liu B."/>
            <person name="Lagkouvardos I."/>
            <person name="Roy S."/>
            <person name="Zafar N."/>
            <person name="Bertelli C."/>
            <person name="Schilde C."/>
            <person name="Kianianmomeni A."/>
            <person name="Burglin T.R."/>
            <person name="Frech C."/>
            <person name="Turcotte B."/>
            <person name="Kopec K.O."/>
            <person name="Synnott J.M."/>
            <person name="Choo C."/>
            <person name="Paponov I."/>
            <person name="Finkler A."/>
            <person name="Soon Heng Tan C."/>
            <person name="Hutchins A.P."/>
            <person name="Weinmeier T."/>
            <person name="Rattei T."/>
            <person name="Chu J.S."/>
            <person name="Gimenez G."/>
            <person name="Irimia M."/>
            <person name="Rigden D.J."/>
            <person name="Fitzpatrick D.A."/>
            <person name="Lorenzo-Morales J."/>
            <person name="Bateman A."/>
            <person name="Chiu C.H."/>
            <person name="Tang P."/>
            <person name="Hegemann P."/>
            <person name="Fromm H."/>
            <person name="Raoult D."/>
            <person name="Greub G."/>
            <person name="Miranda-Saavedra D."/>
            <person name="Chen N."/>
            <person name="Nash P."/>
            <person name="Ginger M.L."/>
            <person name="Horn M."/>
            <person name="Schaap P."/>
            <person name="Caler L."/>
            <person name="Loftus B."/>
        </authorList>
    </citation>
    <scope>NUCLEOTIDE SEQUENCE [LARGE SCALE GENOMIC DNA]</scope>
    <source>
        <strain evidence="1 2">Neff</strain>
    </source>
</reference>
<dbReference type="Proteomes" id="UP000011083">
    <property type="component" value="Unassembled WGS sequence"/>
</dbReference>
<dbReference type="KEGG" id="acan:ACA1_349460"/>
<proteinExistence type="predicted"/>
<dbReference type="GeneID" id="14913693"/>
<dbReference type="AlphaFoldDB" id="L8GJC0"/>
<gene>
    <name evidence="1" type="ORF">ACA1_349460</name>
</gene>
<dbReference type="VEuPathDB" id="AmoebaDB:ACA1_349460"/>
<dbReference type="EMBL" id="KB008100">
    <property type="protein sequence ID" value="ELR13145.1"/>
    <property type="molecule type" value="Genomic_DNA"/>
</dbReference>
<protein>
    <submittedName>
        <fullName evidence="1">Uncharacterized protein</fullName>
    </submittedName>
</protein>
<dbReference type="RefSeq" id="XP_004335158.1">
    <property type="nucleotide sequence ID" value="XM_004335110.1"/>
</dbReference>
<sequence>MSLAPKQCIQTVQDFAIMSQLWQDHLVVKITPLLSDFFLSIYHSCLNYAKVVLAKSGNMAWVLTSVQLQKELAPLQVAQNAAHRIEGEYIVLFRPDTTRPQLLALVEAMKLAFAATTDGSEVKNVHVIGDSFRAISAKLSPAYYGAEAANSPCCFRY</sequence>
<keyword evidence="2" id="KW-1185">Reference proteome</keyword>
<dbReference type="OrthoDB" id="206201at2759"/>
<name>L8GJC0_ACACF</name>
<organism evidence="1 2">
    <name type="scientific">Acanthamoeba castellanii (strain ATCC 30010 / Neff)</name>
    <dbReference type="NCBI Taxonomy" id="1257118"/>
    <lineage>
        <taxon>Eukaryota</taxon>
        <taxon>Amoebozoa</taxon>
        <taxon>Discosea</taxon>
        <taxon>Longamoebia</taxon>
        <taxon>Centramoebida</taxon>
        <taxon>Acanthamoebidae</taxon>
        <taxon>Acanthamoeba</taxon>
    </lineage>
</organism>